<dbReference type="AlphaFoldDB" id="A0A4Y7SIH8"/>
<evidence type="ECO:0000313" key="2">
    <source>
        <dbReference type="Proteomes" id="UP000298030"/>
    </source>
</evidence>
<organism evidence="1 2">
    <name type="scientific">Coprinellus micaceus</name>
    <name type="common">Glistening ink-cap mushroom</name>
    <name type="synonym">Coprinus micaceus</name>
    <dbReference type="NCBI Taxonomy" id="71717"/>
    <lineage>
        <taxon>Eukaryota</taxon>
        <taxon>Fungi</taxon>
        <taxon>Dikarya</taxon>
        <taxon>Basidiomycota</taxon>
        <taxon>Agaricomycotina</taxon>
        <taxon>Agaricomycetes</taxon>
        <taxon>Agaricomycetidae</taxon>
        <taxon>Agaricales</taxon>
        <taxon>Agaricineae</taxon>
        <taxon>Psathyrellaceae</taxon>
        <taxon>Coprinellus</taxon>
    </lineage>
</organism>
<reference evidence="1 2" key="1">
    <citation type="journal article" date="2019" name="Nat. Ecol. Evol.">
        <title>Megaphylogeny resolves global patterns of mushroom evolution.</title>
        <authorList>
            <person name="Varga T."/>
            <person name="Krizsan K."/>
            <person name="Foldi C."/>
            <person name="Dima B."/>
            <person name="Sanchez-Garcia M."/>
            <person name="Sanchez-Ramirez S."/>
            <person name="Szollosi G.J."/>
            <person name="Szarkandi J.G."/>
            <person name="Papp V."/>
            <person name="Albert L."/>
            <person name="Andreopoulos W."/>
            <person name="Angelini C."/>
            <person name="Antonin V."/>
            <person name="Barry K.W."/>
            <person name="Bougher N.L."/>
            <person name="Buchanan P."/>
            <person name="Buyck B."/>
            <person name="Bense V."/>
            <person name="Catcheside P."/>
            <person name="Chovatia M."/>
            <person name="Cooper J."/>
            <person name="Damon W."/>
            <person name="Desjardin D."/>
            <person name="Finy P."/>
            <person name="Geml J."/>
            <person name="Haridas S."/>
            <person name="Hughes K."/>
            <person name="Justo A."/>
            <person name="Karasinski D."/>
            <person name="Kautmanova I."/>
            <person name="Kiss B."/>
            <person name="Kocsube S."/>
            <person name="Kotiranta H."/>
            <person name="LaButti K.M."/>
            <person name="Lechner B.E."/>
            <person name="Liimatainen K."/>
            <person name="Lipzen A."/>
            <person name="Lukacs Z."/>
            <person name="Mihaltcheva S."/>
            <person name="Morgado L.N."/>
            <person name="Niskanen T."/>
            <person name="Noordeloos M.E."/>
            <person name="Ohm R.A."/>
            <person name="Ortiz-Santana B."/>
            <person name="Ovrebo C."/>
            <person name="Racz N."/>
            <person name="Riley R."/>
            <person name="Savchenko A."/>
            <person name="Shiryaev A."/>
            <person name="Soop K."/>
            <person name="Spirin V."/>
            <person name="Szebenyi C."/>
            <person name="Tomsovsky M."/>
            <person name="Tulloss R.E."/>
            <person name="Uehling J."/>
            <person name="Grigoriev I.V."/>
            <person name="Vagvolgyi C."/>
            <person name="Papp T."/>
            <person name="Martin F.M."/>
            <person name="Miettinen O."/>
            <person name="Hibbett D.S."/>
            <person name="Nagy L.G."/>
        </authorList>
    </citation>
    <scope>NUCLEOTIDE SEQUENCE [LARGE SCALE GENOMIC DNA]</scope>
    <source>
        <strain evidence="1 2">FP101781</strain>
    </source>
</reference>
<sequence>MDLGEEIFRKVRGKRWKRSRRPFAEHAHEVPDMCRRVQWAKCSERVRGDIRFPGGKWRCAGERWSWIQAIVGVVQRVE</sequence>
<name>A0A4Y7SIH8_COPMI</name>
<protein>
    <submittedName>
        <fullName evidence="1">Uncharacterized protein</fullName>
    </submittedName>
</protein>
<dbReference type="EMBL" id="QPFP01000105">
    <property type="protein sequence ID" value="TEB21653.1"/>
    <property type="molecule type" value="Genomic_DNA"/>
</dbReference>
<dbReference type="Proteomes" id="UP000298030">
    <property type="component" value="Unassembled WGS sequence"/>
</dbReference>
<gene>
    <name evidence="1" type="ORF">FA13DRAFT_97296</name>
</gene>
<accession>A0A4Y7SIH8</accession>
<proteinExistence type="predicted"/>
<evidence type="ECO:0000313" key="1">
    <source>
        <dbReference type="EMBL" id="TEB21653.1"/>
    </source>
</evidence>
<keyword evidence="2" id="KW-1185">Reference proteome</keyword>
<comment type="caution">
    <text evidence="1">The sequence shown here is derived from an EMBL/GenBank/DDBJ whole genome shotgun (WGS) entry which is preliminary data.</text>
</comment>